<organism evidence="2 3">
    <name type="scientific">Salinimonas iocasae</name>
    <dbReference type="NCBI Taxonomy" id="2572577"/>
    <lineage>
        <taxon>Bacteria</taxon>
        <taxon>Pseudomonadati</taxon>
        <taxon>Pseudomonadota</taxon>
        <taxon>Gammaproteobacteria</taxon>
        <taxon>Alteromonadales</taxon>
        <taxon>Alteromonadaceae</taxon>
        <taxon>Alteromonas/Salinimonas group</taxon>
        <taxon>Salinimonas</taxon>
    </lineage>
</organism>
<reference evidence="2 3" key="1">
    <citation type="submission" date="2019-04" db="EMBL/GenBank/DDBJ databases">
        <title>Salinimonas iocasae sp. nov., a halophilic bacterium isolated from the outer tube casing of tubeworms in Okinawa Trough.</title>
        <authorList>
            <person name="Zhang H."/>
            <person name="Wang H."/>
            <person name="Li C."/>
        </authorList>
    </citation>
    <scope>NUCLEOTIDE SEQUENCE [LARGE SCALE GENOMIC DNA]</scope>
    <source>
        <strain evidence="2 3">KX18D6</strain>
    </source>
</reference>
<dbReference type="KEGG" id="salk:FBQ74_14115"/>
<dbReference type="RefSeq" id="WP_139757270.1">
    <property type="nucleotide sequence ID" value="NZ_CP039852.1"/>
</dbReference>
<feature type="signal peptide" evidence="1">
    <location>
        <begin position="1"/>
        <end position="20"/>
    </location>
</feature>
<protein>
    <recommendedName>
        <fullName evidence="4">Haem-binding uptake Tiki superfamily ChaN domain-containing protein</fullName>
    </recommendedName>
</protein>
<dbReference type="Pfam" id="PF18950">
    <property type="entry name" value="DUF5694"/>
    <property type="match status" value="1"/>
</dbReference>
<dbReference type="AlphaFoldDB" id="A0A5B7YFI9"/>
<name>A0A5B7YFI9_9ALTE</name>
<evidence type="ECO:0008006" key="4">
    <source>
        <dbReference type="Google" id="ProtNLM"/>
    </source>
</evidence>
<sequence length="283" mass="32794">MRRYFLVFLVLMATEVAATANSHIRKSPVEVLTVGSFHFNFPNLDVQKTDSQNQIDVLSEPAQHQIQQIVKQLKAFAPTHIVVEFPYRRQPELTAQFDKYKSTESFIDTRRSEAYQLGFRLAKALGHDQVYAADAWGNMYDEVTRVLNDKSEEKAFGRFYQNNPDKHLRYTDKPVFKTDGIAAELLRLNTEENIQKTLGNYLIGPFSYETESSPYFGADFETGRWFNRNLRIFRNIQRIPAAPKERILVVFGSGHMNLLNLFFDASPQYHRVPLSDYLSVKDH</sequence>
<dbReference type="OrthoDB" id="69432at2"/>
<accession>A0A5B7YFI9</accession>
<gene>
    <name evidence="2" type="ORF">FBQ74_14115</name>
</gene>
<evidence type="ECO:0000256" key="1">
    <source>
        <dbReference type="SAM" id="SignalP"/>
    </source>
</evidence>
<dbReference type="Proteomes" id="UP000304912">
    <property type="component" value="Chromosome"/>
</dbReference>
<feature type="chain" id="PRO_5022850229" description="Haem-binding uptake Tiki superfamily ChaN domain-containing protein" evidence="1">
    <location>
        <begin position="21"/>
        <end position="283"/>
    </location>
</feature>
<dbReference type="EMBL" id="CP039852">
    <property type="protein sequence ID" value="QCZ94532.1"/>
    <property type="molecule type" value="Genomic_DNA"/>
</dbReference>
<proteinExistence type="predicted"/>
<evidence type="ECO:0000313" key="3">
    <source>
        <dbReference type="Proteomes" id="UP000304912"/>
    </source>
</evidence>
<evidence type="ECO:0000313" key="2">
    <source>
        <dbReference type="EMBL" id="QCZ94532.1"/>
    </source>
</evidence>
<dbReference type="InterPro" id="IPR043749">
    <property type="entry name" value="DUF5694"/>
</dbReference>
<keyword evidence="1" id="KW-0732">Signal</keyword>
<keyword evidence="3" id="KW-1185">Reference proteome</keyword>